<dbReference type="Pfam" id="PF09979">
    <property type="entry name" value="DUF2213"/>
    <property type="match status" value="1"/>
</dbReference>
<evidence type="ECO:0000313" key="1">
    <source>
        <dbReference type="EMBL" id="MFC0708989.1"/>
    </source>
</evidence>
<accession>A0ABV6SJ56</accession>
<reference evidence="1 2" key="1">
    <citation type="submission" date="2024-09" db="EMBL/GenBank/DDBJ databases">
        <authorList>
            <person name="Sun Q."/>
            <person name="Mori K."/>
        </authorList>
    </citation>
    <scope>NUCLEOTIDE SEQUENCE [LARGE SCALE GENOMIC DNA]</scope>
    <source>
        <strain evidence="1 2">NCAIM B.01794</strain>
    </source>
</reference>
<dbReference type="RefSeq" id="WP_376943468.1">
    <property type="nucleotide sequence ID" value="NZ_CP171449.1"/>
</dbReference>
<comment type="caution">
    <text evidence="1">The sequence shown here is derived from an EMBL/GenBank/DDBJ whole genome shotgun (WGS) entry which is preliminary data.</text>
</comment>
<evidence type="ECO:0000313" key="2">
    <source>
        <dbReference type="Proteomes" id="UP001589891"/>
    </source>
</evidence>
<keyword evidence="2" id="KW-1185">Reference proteome</keyword>
<dbReference type="Proteomes" id="UP001589891">
    <property type="component" value="Unassembled WGS sequence"/>
</dbReference>
<dbReference type="InterPro" id="IPR016913">
    <property type="entry name" value="UCP029215"/>
</dbReference>
<organism evidence="1 2">
    <name type="scientific">Azorhizophilus paspali</name>
    <name type="common">Azotobacter paspali</name>
    <dbReference type="NCBI Taxonomy" id="69963"/>
    <lineage>
        <taxon>Bacteria</taxon>
        <taxon>Pseudomonadati</taxon>
        <taxon>Pseudomonadota</taxon>
        <taxon>Gammaproteobacteria</taxon>
        <taxon>Pseudomonadales</taxon>
        <taxon>Pseudomonadaceae</taxon>
        <taxon>Azorhizophilus</taxon>
    </lineage>
</organism>
<proteinExistence type="predicted"/>
<dbReference type="EMBL" id="JBHLSS010000034">
    <property type="protein sequence ID" value="MFC0708989.1"/>
    <property type="molecule type" value="Genomic_DNA"/>
</dbReference>
<gene>
    <name evidence="1" type="ORF">ACFFGX_05070</name>
</gene>
<name>A0ABV6SJ56_AZOPA</name>
<protein>
    <submittedName>
        <fullName evidence="1">DUF2213 domain-containing protein</fullName>
    </submittedName>
</protein>
<sequence length="386" mass="40628">MPATARTRDINGYVEIQGNPISKAGVYPYSGAQLGMAGEAAGRIFRVYRPPEELADPECIASFRLLPLVDEHPAGILGDEELGATPAELHGIQGCIGEQIYFDPPYLRANLRLLSESIKRAIDMAGKVELSPGYRCQYDLTPGVTPDGEPYDAVQRKIRGNHLALVEEGRTGPDVAVLDHLKITLDAKEVAPMADENENTQDEGGEGGDILATAKAALETLKPLLEASAEVKAMLADLMGAGDPAAAGDQEPGPTQPPAAIDAPTMTPAALDAALSKALKPINDRLVALEAGRTALDAAVISSLAERDALVGRVSPFVGAFDSARMTVQQVAEYAAEKLGIPVVVKGQERVALDAWLHGRAPDMSKPTIVADGANGKGIFDTWGAQ</sequence>